<dbReference type="RefSeq" id="XP_065645723.1">
    <property type="nucleotide sequence ID" value="XM_065789651.1"/>
</dbReference>
<feature type="compositionally biased region" description="Polar residues" evidence="1">
    <location>
        <begin position="46"/>
        <end position="59"/>
    </location>
</feature>
<dbReference type="SMART" id="SM00597">
    <property type="entry name" value="ZnF_TTF"/>
    <property type="match status" value="1"/>
</dbReference>
<evidence type="ECO:0000259" key="2">
    <source>
        <dbReference type="SMART" id="SM00597"/>
    </source>
</evidence>
<keyword evidence="3" id="KW-1185">Reference proteome</keyword>
<accession>A0ABM4BA00</accession>
<evidence type="ECO:0000313" key="3">
    <source>
        <dbReference type="Proteomes" id="UP001652625"/>
    </source>
</evidence>
<dbReference type="GeneID" id="136076177"/>
<gene>
    <name evidence="4" type="primary">LOC136076177</name>
</gene>
<name>A0ABM4BA00_HYDVU</name>
<dbReference type="InterPro" id="IPR025398">
    <property type="entry name" value="DUF4371"/>
</dbReference>
<dbReference type="Pfam" id="PF14291">
    <property type="entry name" value="DUF4371"/>
    <property type="match status" value="1"/>
</dbReference>
<organism evidence="3 4">
    <name type="scientific">Hydra vulgaris</name>
    <name type="common">Hydra</name>
    <name type="synonym">Hydra attenuata</name>
    <dbReference type="NCBI Taxonomy" id="6087"/>
    <lineage>
        <taxon>Eukaryota</taxon>
        <taxon>Metazoa</taxon>
        <taxon>Cnidaria</taxon>
        <taxon>Hydrozoa</taxon>
        <taxon>Hydroidolina</taxon>
        <taxon>Anthoathecata</taxon>
        <taxon>Aplanulata</taxon>
        <taxon>Hydridae</taxon>
        <taxon>Hydra</taxon>
    </lineage>
</organism>
<feature type="compositionally biased region" description="Basic and acidic residues" evidence="1">
    <location>
        <begin position="1"/>
        <end position="14"/>
    </location>
</feature>
<feature type="domain" description="TTF-type" evidence="2">
    <location>
        <begin position="148"/>
        <end position="250"/>
    </location>
</feature>
<sequence length="435" mass="50467">MGKEEKTKSKEQELQRLSGSILKFTKRALSQANNEAGPEEGPRSSEGPSTSYGQRNEQTSNEEQEKGEEEQYKKQEEEDITNSIRSESDANSVHESEDLTLNYDVGNWPTPMPDYLRTDVIRQGSEIYQNLEGPFDPVHKPGENSKGQTRQLTKNWFYKKLPSGEQILRKWMVYSHEKKSLFCFCCKLFDKNDNPTTKSSFITGFNSWWKLNPKVSDHENYELHVNNLEKWKTLEARLLQNKTIDAAHQDIMEREKKKWRDILHRLLDITLFLAKQNLPFRGHREEFASENRGNFLELVSLLSNYDPVLKEHIIRLQQSLKSGLIPVSYLSPALQNEFISLLGDAVKQELICEIKKTKFYGIMFDSTPDISHTEQMSQVIRYVKIDNRNVEVKESFLGFIPLSGKKADSITQEIVQSLEKDGLEFNLYFPIRTLN</sequence>
<feature type="region of interest" description="Disordered" evidence="1">
    <location>
        <begin position="1"/>
        <end position="97"/>
    </location>
</feature>
<dbReference type="PANTHER" id="PTHR45749">
    <property type="match status" value="1"/>
</dbReference>
<proteinExistence type="predicted"/>
<dbReference type="InterPro" id="IPR006580">
    <property type="entry name" value="Znf_TTF"/>
</dbReference>
<feature type="compositionally biased region" description="Basic and acidic residues" evidence="1">
    <location>
        <begin position="86"/>
        <end position="97"/>
    </location>
</feature>
<reference evidence="3" key="1">
    <citation type="submission" date="2025-05" db="UniProtKB">
        <authorList>
            <consortium name="RefSeq"/>
        </authorList>
    </citation>
    <scope>NUCLEOTIDE SEQUENCE [LARGE SCALE GENOMIC DNA]</scope>
</reference>
<evidence type="ECO:0000313" key="4">
    <source>
        <dbReference type="RefSeq" id="XP_065645723.1"/>
    </source>
</evidence>
<reference evidence="4" key="2">
    <citation type="submission" date="2025-08" db="UniProtKB">
        <authorList>
            <consortium name="RefSeq"/>
        </authorList>
    </citation>
    <scope>IDENTIFICATION</scope>
</reference>
<dbReference type="PANTHER" id="PTHR45749:SF21">
    <property type="entry name" value="DUF4371 DOMAIN-CONTAINING PROTEIN"/>
    <property type="match status" value="1"/>
</dbReference>
<dbReference type="Proteomes" id="UP001652625">
    <property type="component" value="Chromosome 02"/>
</dbReference>
<evidence type="ECO:0000256" key="1">
    <source>
        <dbReference type="SAM" id="MobiDB-lite"/>
    </source>
</evidence>
<protein>
    <submittedName>
        <fullName evidence="4">Zinc finger MYM-type protein 1-like</fullName>
    </submittedName>
</protein>